<dbReference type="SUPFAM" id="SSF158472">
    <property type="entry name" value="HAMP domain-like"/>
    <property type="match status" value="1"/>
</dbReference>
<keyword evidence="4" id="KW-0597">Phosphoprotein</keyword>
<dbReference type="InterPro" id="IPR005467">
    <property type="entry name" value="His_kinase_dom"/>
</dbReference>
<dbReference type="Gene3D" id="6.10.340.10">
    <property type="match status" value="1"/>
</dbReference>
<dbReference type="PROSITE" id="PS50109">
    <property type="entry name" value="HIS_KIN"/>
    <property type="match status" value="1"/>
</dbReference>
<dbReference type="SUPFAM" id="SSF55874">
    <property type="entry name" value="ATPase domain of HSP90 chaperone/DNA topoisomerase II/histidine kinase"/>
    <property type="match status" value="1"/>
</dbReference>
<dbReference type="InterPro" id="IPR036890">
    <property type="entry name" value="HATPase_C_sf"/>
</dbReference>
<dbReference type="Proteomes" id="UP001470752">
    <property type="component" value="Unassembled WGS sequence"/>
</dbReference>
<dbReference type="InterPro" id="IPR003660">
    <property type="entry name" value="HAMP_dom"/>
</dbReference>
<keyword evidence="8" id="KW-0812">Transmembrane</keyword>
<feature type="transmembrane region" description="Helical" evidence="8">
    <location>
        <begin position="47"/>
        <end position="65"/>
    </location>
</feature>
<comment type="subcellular location">
    <subcellularLocation>
        <location evidence="2">Membrane</location>
    </subcellularLocation>
</comment>
<keyword evidence="6 11" id="KW-0418">Kinase</keyword>
<evidence type="ECO:0000313" key="11">
    <source>
        <dbReference type="EMBL" id="MEQ2412609.1"/>
    </source>
</evidence>
<dbReference type="Pfam" id="PF00672">
    <property type="entry name" value="HAMP"/>
    <property type="match status" value="1"/>
</dbReference>
<evidence type="ECO:0000256" key="7">
    <source>
        <dbReference type="ARBA" id="ARBA00023012"/>
    </source>
</evidence>
<evidence type="ECO:0000256" key="3">
    <source>
        <dbReference type="ARBA" id="ARBA00012438"/>
    </source>
</evidence>
<proteinExistence type="predicted"/>
<dbReference type="Gene3D" id="3.30.565.10">
    <property type="entry name" value="Histidine kinase-like ATPase, C-terminal domain"/>
    <property type="match status" value="1"/>
</dbReference>
<accession>A0ABV1CJQ4</accession>
<reference evidence="11 12" key="1">
    <citation type="submission" date="2024-04" db="EMBL/GenBank/DDBJ databases">
        <title>Human intestinal bacterial collection.</title>
        <authorList>
            <person name="Pauvert C."/>
            <person name="Hitch T.C.A."/>
            <person name="Clavel T."/>
        </authorList>
    </citation>
    <scope>NUCLEOTIDE SEQUENCE [LARGE SCALE GENOMIC DNA]</scope>
    <source>
        <strain evidence="11 12">CLA-AA-H161</strain>
    </source>
</reference>
<evidence type="ECO:0000256" key="4">
    <source>
        <dbReference type="ARBA" id="ARBA00022553"/>
    </source>
</evidence>
<name>A0ABV1CJQ4_9FIRM</name>
<keyword evidence="12" id="KW-1185">Reference proteome</keyword>
<gene>
    <name evidence="11" type="ORF">AAAX94_06185</name>
</gene>
<organism evidence="11 12">
    <name type="scientific">Blautia acetigignens</name>
    <dbReference type="NCBI Taxonomy" id="2981783"/>
    <lineage>
        <taxon>Bacteria</taxon>
        <taxon>Bacillati</taxon>
        <taxon>Bacillota</taxon>
        <taxon>Clostridia</taxon>
        <taxon>Lachnospirales</taxon>
        <taxon>Lachnospiraceae</taxon>
        <taxon>Blautia</taxon>
    </lineage>
</organism>
<keyword evidence="8" id="KW-1133">Transmembrane helix</keyword>
<evidence type="ECO:0000259" key="10">
    <source>
        <dbReference type="PROSITE" id="PS50885"/>
    </source>
</evidence>
<dbReference type="PANTHER" id="PTHR34220">
    <property type="entry name" value="SENSOR HISTIDINE KINASE YPDA"/>
    <property type="match status" value="1"/>
</dbReference>
<evidence type="ECO:0000259" key="9">
    <source>
        <dbReference type="PROSITE" id="PS50109"/>
    </source>
</evidence>
<sequence>MFPISAEASENIMDAVRNPIGKEPVKRMRVTEAIKCKFQNMKYRHKLIVLLVTASLAPMILLVWYSHDRMSSLLYEKEMEDMSSILEQTGEGVDSQIEVFSSLLNYLTYSPDIEDLITEKNMDNYYAYKKYTEVADPLLTVPKSYHNAILQIQLFAESIKVRHEYTLVPLSEVEKEWWYEHLKEDVSVQWVVDRERPEIAAVRRIYQGREQTAVLCITLDYNKIFQTFENIISEGSGGIILDEDGNVLFQKELLIDENAKANEPEPLVSCENLESGQKDYAFVKRRNASCGWNFYLYKLQSAVNSSVSGILVSEIPLIAVCLTIILVLGLAFSRIFTRKIEELTDNMNRVNQGSREVTVDSDADDEIGLLIRSFRSMMDEINRLIHEVYENKIALKEFELKALTAQINPHFLYNSLSIINWMAIRSHQKEISKVTLSLSMFYRTALSKGQDMVTVDNCIQNIKAYLDIQLVMHDNEFQVMWEIDPEVKGDIVPKLLLQPVVENALEHGLDMKEDGEKILKLFFVKDKEDVLLAVEDNGPGMKQEEADKLVNYPVSGYGLKNVNDRMLLLYGERYAIRIYSKIGQGTRVEMRIPCQSADKETRDEEIFSAKKFLQSPEDNSLQTNKKER</sequence>
<dbReference type="RefSeq" id="WP_243000202.1">
    <property type="nucleotide sequence ID" value="NZ_JBBNFW010000135.1"/>
</dbReference>
<dbReference type="SMART" id="SM00304">
    <property type="entry name" value="HAMP"/>
    <property type="match status" value="1"/>
</dbReference>
<evidence type="ECO:0000313" key="12">
    <source>
        <dbReference type="Proteomes" id="UP001470752"/>
    </source>
</evidence>
<keyword evidence="8" id="KW-0472">Membrane</keyword>
<evidence type="ECO:0000256" key="2">
    <source>
        <dbReference type="ARBA" id="ARBA00004370"/>
    </source>
</evidence>
<dbReference type="InterPro" id="IPR050640">
    <property type="entry name" value="Bact_2-comp_sensor_kinase"/>
</dbReference>
<dbReference type="PANTHER" id="PTHR34220:SF7">
    <property type="entry name" value="SENSOR HISTIDINE KINASE YPDA"/>
    <property type="match status" value="1"/>
</dbReference>
<protein>
    <recommendedName>
        <fullName evidence="3">histidine kinase</fullName>
        <ecNumber evidence="3">2.7.13.3</ecNumber>
    </recommendedName>
</protein>
<feature type="transmembrane region" description="Helical" evidence="8">
    <location>
        <begin position="315"/>
        <end position="337"/>
    </location>
</feature>
<dbReference type="PROSITE" id="PS50885">
    <property type="entry name" value="HAMP"/>
    <property type="match status" value="1"/>
</dbReference>
<keyword evidence="5" id="KW-0808">Transferase</keyword>
<keyword evidence="7" id="KW-0902">Two-component regulatory system</keyword>
<comment type="catalytic activity">
    <reaction evidence="1">
        <text>ATP + protein L-histidine = ADP + protein N-phospho-L-histidine.</text>
        <dbReference type="EC" id="2.7.13.3"/>
    </reaction>
</comment>
<evidence type="ECO:0000256" key="6">
    <source>
        <dbReference type="ARBA" id="ARBA00022777"/>
    </source>
</evidence>
<dbReference type="CDD" id="cd06225">
    <property type="entry name" value="HAMP"/>
    <property type="match status" value="1"/>
</dbReference>
<evidence type="ECO:0000256" key="8">
    <source>
        <dbReference type="SAM" id="Phobius"/>
    </source>
</evidence>
<dbReference type="EC" id="2.7.13.3" evidence="3"/>
<feature type="domain" description="HAMP" evidence="10">
    <location>
        <begin position="334"/>
        <end position="386"/>
    </location>
</feature>
<feature type="domain" description="Histidine kinase" evidence="9">
    <location>
        <begin position="497"/>
        <end position="596"/>
    </location>
</feature>
<dbReference type="GO" id="GO:0016301">
    <property type="term" value="F:kinase activity"/>
    <property type="evidence" value="ECO:0007669"/>
    <property type="project" value="UniProtKB-KW"/>
</dbReference>
<evidence type="ECO:0000256" key="5">
    <source>
        <dbReference type="ARBA" id="ARBA00022679"/>
    </source>
</evidence>
<dbReference type="InterPro" id="IPR003594">
    <property type="entry name" value="HATPase_dom"/>
</dbReference>
<dbReference type="EMBL" id="JBBNFW010000135">
    <property type="protein sequence ID" value="MEQ2412609.1"/>
    <property type="molecule type" value="Genomic_DNA"/>
</dbReference>
<comment type="caution">
    <text evidence="11">The sequence shown here is derived from an EMBL/GenBank/DDBJ whole genome shotgun (WGS) entry which is preliminary data.</text>
</comment>
<dbReference type="SMART" id="SM00387">
    <property type="entry name" value="HATPase_c"/>
    <property type="match status" value="1"/>
</dbReference>
<dbReference type="Pfam" id="PF06580">
    <property type="entry name" value="His_kinase"/>
    <property type="match status" value="1"/>
</dbReference>
<dbReference type="InterPro" id="IPR010559">
    <property type="entry name" value="Sig_transdc_His_kin_internal"/>
</dbReference>
<evidence type="ECO:0000256" key="1">
    <source>
        <dbReference type="ARBA" id="ARBA00000085"/>
    </source>
</evidence>
<dbReference type="Pfam" id="PF02518">
    <property type="entry name" value="HATPase_c"/>
    <property type="match status" value="1"/>
</dbReference>